<dbReference type="PROSITE" id="PS51766">
    <property type="entry name" value="DOCKERIN"/>
    <property type="match status" value="1"/>
</dbReference>
<dbReference type="PROSITE" id="PS00018">
    <property type="entry name" value="EF_HAND_1"/>
    <property type="match status" value="1"/>
</dbReference>
<dbReference type="Gene3D" id="2.60.40.680">
    <property type="match status" value="1"/>
</dbReference>
<dbReference type="Pfam" id="PF00754">
    <property type="entry name" value="F5_F8_type_C"/>
    <property type="match status" value="2"/>
</dbReference>
<comment type="caution">
    <text evidence="6">The sequence shown here is derived from an EMBL/GenBank/DDBJ whole genome shotgun (WGS) entry which is preliminary data.</text>
</comment>
<feature type="domain" description="Dockerin" evidence="5">
    <location>
        <begin position="1620"/>
        <end position="1682"/>
    </location>
</feature>
<dbReference type="InterPro" id="IPR016134">
    <property type="entry name" value="Dockerin_dom"/>
</dbReference>
<dbReference type="SMART" id="SM00231">
    <property type="entry name" value="FA58C"/>
    <property type="match status" value="2"/>
</dbReference>
<evidence type="ECO:0000259" key="4">
    <source>
        <dbReference type="PROSITE" id="PS50025"/>
    </source>
</evidence>
<dbReference type="SUPFAM" id="SSF49785">
    <property type="entry name" value="Galactose-binding domain-like"/>
    <property type="match status" value="2"/>
</dbReference>
<dbReference type="SUPFAM" id="SSF49373">
    <property type="entry name" value="Invasin/intimin cell-adhesion fragments"/>
    <property type="match status" value="2"/>
</dbReference>
<dbReference type="InterPro" id="IPR018247">
    <property type="entry name" value="EF_Hand_1_Ca_BS"/>
</dbReference>
<feature type="domain" description="Laminin G" evidence="4">
    <location>
        <begin position="1069"/>
        <end position="1244"/>
    </location>
</feature>
<dbReference type="InterPro" id="IPR017853">
    <property type="entry name" value="GH"/>
</dbReference>
<dbReference type="PROSITE" id="PS50022">
    <property type="entry name" value="FA58C_3"/>
    <property type="match status" value="2"/>
</dbReference>
<evidence type="ECO:0000313" key="6">
    <source>
        <dbReference type="EMBL" id="RIX52392.1"/>
    </source>
</evidence>
<dbReference type="SMART" id="SM00282">
    <property type="entry name" value="LamG"/>
    <property type="match status" value="1"/>
</dbReference>
<dbReference type="Pfam" id="PF00963">
    <property type="entry name" value="Cohesin"/>
    <property type="match status" value="1"/>
</dbReference>
<proteinExistence type="predicted"/>
<dbReference type="EMBL" id="QXQA01000007">
    <property type="protein sequence ID" value="RIX52392.1"/>
    <property type="molecule type" value="Genomic_DNA"/>
</dbReference>
<dbReference type="GO" id="GO:0000272">
    <property type="term" value="P:polysaccharide catabolic process"/>
    <property type="evidence" value="ECO:0007669"/>
    <property type="project" value="InterPro"/>
</dbReference>
<evidence type="ECO:0000259" key="3">
    <source>
        <dbReference type="PROSITE" id="PS50022"/>
    </source>
</evidence>
<dbReference type="InterPro" id="IPR000421">
    <property type="entry name" value="FA58C"/>
</dbReference>
<dbReference type="Gene3D" id="1.10.1330.10">
    <property type="entry name" value="Dockerin domain"/>
    <property type="match status" value="1"/>
</dbReference>
<dbReference type="SMART" id="SM00635">
    <property type="entry name" value="BID_2"/>
    <property type="match status" value="2"/>
</dbReference>
<dbReference type="InterPro" id="IPR002102">
    <property type="entry name" value="Cohesin_dom"/>
</dbReference>
<gene>
    <name evidence="6" type="ORF">D3P08_12990</name>
</gene>
<dbReference type="InterPro" id="IPR003343">
    <property type="entry name" value="Big_2"/>
</dbReference>
<dbReference type="Gene3D" id="2.60.120.260">
    <property type="entry name" value="Galactose-binding domain-like"/>
    <property type="match status" value="2"/>
</dbReference>
<dbReference type="Pfam" id="PF02368">
    <property type="entry name" value="Big_2"/>
    <property type="match status" value="2"/>
</dbReference>
<feature type="domain" description="F5/8 type C" evidence="3">
    <location>
        <begin position="1237"/>
        <end position="1389"/>
    </location>
</feature>
<dbReference type="Pfam" id="PF00404">
    <property type="entry name" value="Dockerin_1"/>
    <property type="match status" value="1"/>
</dbReference>
<dbReference type="Gene3D" id="2.60.120.200">
    <property type="match status" value="1"/>
</dbReference>
<dbReference type="OrthoDB" id="2666017at2"/>
<evidence type="ECO:0008006" key="8">
    <source>
        <dbReference type="Google" id="ProtNLM"/>
    </source>
</evidence>
<feature type="domain" description="F5/8 type C" evidence="3">
    <location>
        <begin position="41"/>
        <end position="197"/>
    </location>
</feature>
<evidence type="ECO:0000256" key="1">
    <source>
        <dbReference type="ARBA" id="ARBA00022536"/>
    </source>
</evidence>
<dbReference type="Proteomes" id="UP000266482">
    <property type="component" value="Unassembled WGS sequence"/>
</dbReference>
<evidence type="ECO:0000256" key="2">
    <source>
        <dbReference type="ARBA" id="ARBA00022729"/>
    </source>
</evidence>
<dbReference type="SUPFAM" id="SSF49899">
    <property type="entry name" value="Concanavalin A-like lectins/glucanases"/>
    <property type="match status" value="1"/>
</dbReference>
<dbReference type="GO" id="GO:0004553">
    <property type="term" value="F:hydrolase activity, hydrolyzing O-glycosyl compounds"/>
    <property type="evidence" value="ECO:0007669"/>
    <property type="project" value="InterPro"/>
</dbReference>
<dbReference type="SUPFAM" id="SSF51445">
    <property type="entry name" value="(Trans)glycosidases"/>
    <property type="match status" value="1"/>
</dbReference>
<dbReference type="GO" id="GO:0030246">
    <property type="term" value="F:carbohydrate binding"/>
    <property type="evidence" value="ECO:0007669"/>
    <property type="project" value="InterPro"/>
</dbReference>
<dbReference type="SUPFAM" id="SSF49384">
    <property type="entry name" value="Carbohydrate-binding domain"/>
    <property type="match status" value="1"/>
</dbReference>
<organism evidence="6 7">
    <name type="scientific">Paenibacillus nanensis</name>
    <dbReference type="NCBI Taxonomy" id="393251"/>
    <lineage>
        <taxon>Bacteria</taxon>
        <taxon>Bacillati</taxon>
        <taxon>Bacillota</taxon>
        <taxon>Bacilli</taxon>
        <taxon>Bacillales</taxon>
        <taxon>Paenibacillaceae</taxon>
        <taxon>Paenibacillus</taxon>
    </lineage>
</organism>
<dbReference type="Pfam" id="PF13385">
    <property type="entry name" value="Laminin_G_3"/>
    <property type="match status" value="1"/>
</dbReference>
<dbReference type="Gene3D" id="2.60.40.1080">
    <property type="match status" value="2"/>
</dbReference>
<dbReference type="Gene3D" id="3.20.20.70">
    <property type="entry name" value="Aldolase class I"/>
    <property type="match status" value="1"/>
</dbReference>
<evidence type="ECO:0000313" key="7">
    <source>
        <dbReference type="Proteomes" id="UP000266482"/>
    </source>
</evidence>
<reference evidence="6 7" key="1">
    <citation type="submission" date="2018-09" db="EMBL/GenBank/DDBJ databases">
        <title>Paenibacillus aracenensis nov. sp. isolated from a cave in southern Spain.</title>
        <authorList>
            <person name="Jurado V."/>
            <person name="Gutierrez-Patricio S."/>
            <person name="Gonzalez-Pimentel J.L."/>
            <person name="Miller A.Z."/>
            <person name="Laiz L."/>
            <person name="Saiz-Jimenez C."/>
        </authorList>
    </citation>
    <scope>NUCLEOTIDE SEQUENCE [LARGE SCALE GENOMIC DNA]</scope>
    <source>
        <strain evidence="6 7">DSM 22867</strain>
    </source>
</reference>
<dbReference type="InterPro" id="IPR014755">
    <property type="entry name" value="Cu-Rt/internalin_Ig-like"/>
</dbReference>
<keyword evidence="2" id="KW-0732">Signal</keyword>
<dbReference type="InterPro" id="IPR008964">
    <property type="entry name" value="Invasin/intimin_cell_adhesion"/>
</dbReference>
<dbReference type="InterPro" id="IPR008965">
    <property type="entry name" value="CBM2/CBM3_carb-bd_dom_sf"/>
</dbReference>
<dbReference type="InterPro" id="IPR002105">
    <property type="entry name" value="Dockerin_1_rpt"/>
</dbReference>
<dbReference type="CDD" id="cd14256">
    <property type="entry name" value="Dockerin_I"/>
    <property type="match status" value="1"/>
</dbReference>
<dbReference type="PROSITE" id="PS50025">
    <property type="entry name" value="LAM_G_DOMAIN"/>
    <property type="match status" value="1"/>
</dbReference>
<keyword evidence="7" id="KW-1185">Reference proteome</keyword>
<dbReference type="InterPro" id="IPR008979">
    <property type="entry name" value="Galactose-bd-like_sf"/>
</dbReference>
<keyword evidence="1" id="KW-0245">EGF-like domain</keyword>
<dbReference type="Gene3D" id="2.60.40.1220">
    <property type="match status" value="1"/>
</dbReference>
<dbReference type="InterPro" id="IPR013785">
    <property type="entry name" value="Aldolase_TIM"/>
</dbReference>
<dbReference type="InterPro" id="IPR001791">
    <property type="entry name" value="Laminin_G"/>
</dbReference>
<name>A0A3A1UYZ7_9BACL</name>
<sequence>MYGLVQLGRKLAMRNFIMILFSFCLLIACFHSSGWLLNAEKAEAAEGPNTANLLPQTNITLKQVSSEETQGEDGRAVNAFDGNPNTFWHSKYSSGTDAHPHTLDLGLGGTHEISGIRYLPRQTANSNGSVKSFEVYVSVDGVNWGEPAASGTFENSKDEKEVLFGEPVIANHLRFVALSEMNGQPFTTIAELNVLQTEANRELEKALKSDPESVSLEVGQTKQVHVSWLFGSEAKKDVTSVIRYTSLDPEVATVSNSGVITARDAGTTTIRMEHGDAAPARVTVQVTGGEANRDLTVTQEGSLVTIGNWHMARVFDTSNGKLRTLKLMNKRSGNTAEVQGGEEFILYLADNARLLASDLSLDGWDVRDEEDGGKTVTFRFQPKDQITVALVVNMKPNDHFMRKHLDIQSANEGLHLNRIELESLSVPGPFWSTPVTGREGFGQPVYANDLFFGVEFPGADNRLVNQKVVSAYAAGNPEAGAGRVITKTSVTGAAPSKEEIRAAFLAYVDTIALPPRFQLQYNGWFELYHDANSQSLLRTYKEIEKGMSSYGVRPLDIYAADDGWADWNRGFWDFNLATFPNEFRDQAELLKHYQSQFGVWLGPAGGYKSPGAFSSRLQREYGYETIGGYMDVTGPKYTQALKERMMALTDEFDIQYWKLDGFVMVDNAVTSEPSYFTRFWDTWIDIFKDLREHEKEIFLNITTGSNNSPWLLPYVNSIWLNIGTDAGYRGTGSDRDQMLTYVDDKYYTRFKVQQSQMPLRFIYNHEPVHGIYVKNPAGRDYTQTLEEFRKYLFMCLVRGTGFVEVYYSPSRFDDAQWTVNADALKWAENNFDALSQTDMIGGSPIAGDVYGYSGWTAEKGVVGLRNPSSQTKTYALKLDTLIGVKDRTKSYYRSTVYPYGAAQDGPYAYGDTITVTLEPYDAFVWQFETALDETSPEIVRARAASGSQLELIFNERVERAAAIHPANYSLNNGAAVESAVLGEDFKTVILTVSGLRQGVPYTLTVNHVQDMAGNVIAADTARELYRADDGLVAHWEFAEQSGGIAQDSSGNGNAAVIHDAERTVSEDANALRFNGVSSYVEAGTAASVTSAGDMAVSVRINTLSSQKQVIIQQGAPGAAAGYYQLSVNENGYVEWLMSDGATDAGFLAVSDTAVNDGQWHRIVAVREANGLGKIYVDGKLDGSGYTGTSVNLQPSDLYIGANGPGGPGQTQHFDGELADIRIFNRSLPYDEVESMDTDAPSFLAQENWSLHYTDSEHTAGEDGRAVNAFDGSPNTYWHTRYSPDAPMPHEIQIDLGETHELNGFVYTPRKQMNGSKFANGIVKDYEFYVSMDGERWGEPVASGMFAPDNTDKEVLFGSGVIGRYVRLVARSEIYGQAFTTAAELNVIQSKHNRLMKTMKASKPSVSLAPGESERLQVTWQLGSLSKLDLTEHAAYSSDNANIASVDDQGNITAVADGTTIIRIQYESLEPIFVPVTVTSGSPQHVKATLSGPDEAESGEQFEVKLGLRNVNRPVLAQDMTLRFDSSKINLEAADSLTGGVQIVESSLIAPGHIRFFVASTGEANAVVSDSEILELTFTANEVAESLSADINVTAITLAGRDGSEFAAEPAEISVTLTAANPGLTLDINGDGRVSIGDLAIAASYYGASAASPNWQEAKRANVNGDEQIDIADLALIARQLLQ</sequence>
<dbReference type="InterPro" id="IPR036439">
    <property type="entry name" value="Dockerin_dom_sf"/>
</dbReference>
<dbReference type="CDD" id="cd08547">
    <property type="entry name" value="Type_II_cohesin"/>
    <property type="match status" value="1"/>
</dbReference>
<dbReference type="SUPFAM" id="SSF63446">
    <property type="entry name" value="Type I dockerin domain"/>
    <property type="match status" value="1"/>
</dbReference>
<protein>
    <recommendedName>
        <fullName evidence="8">Dockerin domain-containing protein</fullName>
    </recommendedName>
</protein>
<dbReference type="CDD" id="cd00110">
    <property type="entry name" value="LamG"/>
    <property type="match status" value="1"/>
</dbReference>
<dbReference type="InterPro" id="IPR013320">
    <property type="entry name" value="ConA-like_dom_sf"/>
</dbReference>
<accession>A0A3A1UYZ7</accession>
<evidence type="ECO:0000259" key="5">
    <source>
        <dbReference type="PROSITE" id="PS51766"/>
    </source>
</evidence>